<dbReference type="PANTHER" id="PTHR48050">
    <property type="entry name" value="STEROL 3-BETA-GLUCOSYLTRANSFERASE"/>
    <property type="match status" value="1"/>
</dbReference>
<feature type="domain" description="Glycosyltransferase family 28 N-terminal" evidence="1">
    <location>
        <begin position="4"/>
        <end position="131"/>
    </location>
</feature>
<dbReference type="InterPro" id="IPR050426">
    <property type="entry name" value="Glycosyltransferase_28"/>
</dbReference>
<sequence length="437" mass="44539">MKALLLTQGTRGDVQPFLALARALHRAGHSALVAGPAASAGLAAEHGVDYHPVDDGPTALMGDPELGGAMATGLRGLRGTAEAVKVMRRIKPLMGRVYAGMADAAEGGADVVVYNPSTPGGHIAEYLGVPAVPALLQPTWVPTAAFPAAGFPAAQVPAALNRATYTALALSVRALAPVADRLRAERLGLPRRPGRHDILRQADGTFSTVLQGFSRHLLPAHTGYPDRVHTTGFWFPPASGAGLDRRVEAFLAAGPPPVFIGFSSMPGADPARSGRMMAGAARAAGVRAVIASGWGGIDASAHTGDDVLVIGTAPHDLLFPRCAAVVHHGGGGTTGAALAAGRPQVICPFWGDQPFWAERAHASGAAVRPLRGQEMTAERLAAAITEAVTSTAMAARARDLGELARAEAGAEGAVRILERVRGGTDPAGRGDGAGAGA</sequence>
<gene>
    <name evidence="3" type="ORF">LG943_21370</name>
</gene>
<accession>A0A9X3NRQ1</accession>
<dbReference type="GO" id="GO:0016758">
    <property type="term" value="F:hexosyltransferase activity"/>
    <property type="evidence" value="ECO:0007669"/>
    <property type="project" value="InterPro"/>
</dbReference>
<dbReference type="Pfam" id="PF03033">
    <property type="entry name" value="Glyco_transf_28"/>
    <property type="match status" value="1"/>
</dbReference>
<organism evidence="3 4">
    <name type="scientific">Streptomonospora mangrovi</name>
    <dbReference type="NCBI Taxonomy" id="2883123"/>
    <lineage>
        <taxon>Bacteria</taxon>
        <taxon>Bacillati</taxon>
        <taxon>Actinomycetota</taxon>
        <taxon>Actinomycetes</taxon>
        <taxon>Streptosporangiales</taxon>
        <taxon>Nocardiopsidaceae</taxon>
        <taxon>Streptomonospora</taxon>
    </lineage>
</organism>
<feature type="domain" description="Erythromycin biosynthesis protein CIII-like C-terminal" evidence="2">
    <location>
        <begin position="301"/>
        <end position="406"/>
    </location>
</feature>
<dbReference type="Proteomes" id="UP001140076">
    <property type="component" value="Unassembled WGS sequence"/>
</dbReference>
<protein>
    <submittedName>
        <fullName evidence="3">Glycosyltransferase</fullName>
    </submittedName>
</protein>
<evidence type="ECO:0000313" key="3">
    <source>
        <dbReference type="EMBL" id="MDA0566844.1"/>
    </source>
</evidence>
<dbReference type="PANTHER" id="PTHR48050:SF13">
    <property type="entry name" value="STEROL 3-BETA-GLUCOSYLTRANSFERASE UGT80A2"/>
    <property type="match status" value="1"/>
</dbReference>
<proteinExistence type="predicted"/>
<dbReference type="FunFam" id="3.40.50.2000:FF:000009">
    <property type="entry name" value="Sterol 3-beta-glucosyltransferase UGT80A2"/>
    <property type="match status" value="1"/>
</dbReference>
<dbReference type="GO" id="GO:0033072">
    <property type="term" value="P:vancomycin biosynthetic process"/>
    <property type="evidence" value="ECO:0007669"/>
    <property type="project" value="UniProtKB-ARBA"/>
</dbReference>
<reference evidence="3" key="1">
    <citation type="submission" date="2021-10" db="EMBL/GenBank/DDBJ databases">
        <title>Streptomonospora sp. nov., isolated from mangrove soil.</title>
        <authorList>
            <person name="Chen X."/>
            <person name="Ge X."/>
            <person name="Liu W."/>
        </authorList>
    </citation>
    <scope>NUCLEOTIDE SEQUENCE</scope>
    <source>
        <strain evidence="3">S1-112</strain>
    </source>
</reference>
<comment type="caution">
    <text evidence="3">The sequence shown here is derived from an EMBL/GenBank/DDBJ whole genome shotgun (WGS) entry which is preliminary data.</text>
</comment>
<dbReference type="Pfam" id="PF06722">
    <property type="entry name" value="EryCIII-like_C"/>
    <property type="match status" value="1"/>
</dbReference>
<evidence type="ECO:0000259" key="1">
    <source>
        <dbReference type="Pfam" id="PF03033"/>
    </source>
</evidence>
<dbReference type="InterPro" id="IPR002213">
    <property type="entry name" value="UDP_glucos_trans"/>
</dbReference>
<dbReference type="AlphaFoldDB" id="A0A9X3NRQ1"/>
<dbReference type="GO" id="GO:0008194">
    <property type="term" value="F:UDP-glycosyltransferase activity"/>
    <property type="evidence" value="ECO:0007669"/>
    <property type="project" value="InterPro"/>
</dbReference>
<dbReference type="RefSeq" id="WP_270074095.1">
    <property type="nucleotide sequence ID" value="NZ_JAJAQC010000042.1"/>
</dbReference>
<dbReference type="SUPFAM" id="SSF53756">
    <property type="entry name" value="UDP-Glycosyltransferase/glycogen phosphorylase"/>
    <property type="match status" value="1"/>
</dbReference>
<name>A0A9X3NRQ1_9ACTN</name>
<keyword evidence="4" id="KW-1185">Reference proteome</keyword>
<evidence type="ECO:0000259" key="2">
    <source>
        <dbReference type="Pfam" id="PF06722"/>
    </source>
</evidence>
<evidence type="ECO:0000313" key="4">
    <source>
        <dbReference type="Proteomes" id="UP001140076"/>
    </source>
</evidence>
<dbReference type="CDD" id="cd03784">
    <property type="entry name" value="GT1_Gtf-like"/>
    <property type="match status" value="1"/>
</dbReference>
<dbReference type="EMBL" id="JAJAQC010000042">
    <property type="protein sequence ID" value="MDA0566844.1"/>
    <property type="molecule type" value="Genomic_DNA"/>
</dbReference>
<dbReference type="InterPro" id="IPR004276">
    <property type="entry name" value="GlycoTrans_28_N"/>
</dbReference>
<dbReference type="InterPro" id="IPR010610">
    <property type="entry name" value="EryCIII-like_C"/>
</dbReference>
<dbReference type="Gene3D" id="3.40.50.2000">
    <property type="entry name" value="Glycogen Phosphorylase B"/>
    <property type="match status" value="2"/>
</dbReference>
<dbReference type="GO" id="GO:0005975">
    <property type="term" value="P:carbohydrate metabolic process"/>
    <property type="evidence" value="ECO:0007669"/>
    <property type="project" value="InterPro"/>
</dbReference>